<feature type="domain" description="Chromo" evidence="4">
    <location>
        <begin position="203"/>
        <end position="262"/>
    </location>
</feature>
<dbReference type="InterPro" id="IPR016197">
    <property type="entry name" value="Chromo-like_dom_sf"/>
</dbReference>
<dbReference type="SUPFAM" id="SSF54160">
    <property type="entry name" value="Chromo domain-like"/>
    <property type="match status" value="3"/>
</dbReference>
<dbReference type="InterPro" id="IPR023780">
    <property type="entry name" value="Chromo_domain"/>
</dbReference>
<organism evidence="5 6">
    <name type="scientific">Meloidogyne enterolobii</name>
    <name type="common">Root-knot nematode worm</name>
    <name type="synonym">Meloidogyne mayaguensis</name>
    <dbReference type="NCBI Taxonomy" id="390850"/>
    <lineage>
        <taxon>Eukaryota</taxon>
        <taxon>Metazoa</taxon>
        <taxon>Ecdysozoa</taxon>
        <taxon>Nematoda</taxon>
        <taxon>Chromadorea</taxon>
        <taxon>Rhabditida</taxon>
        <taxon>Tylenchina</taxon>
        <taxon>Tylenchomorpha</taxon>
        <taxon>Tylenchoidea</taxon>
        <taxon>Meloidogynidae</taxon>
        <taxon>Meloidogyninae</taxon>
        <taxon>Meloidogyne</taxon>
    </lineage>
</organism>
<sequence length="364" mass="42305">MSDISTFRLSFFEAKRCHVVHSSQRLQKLDLLKKLVKRISSMDNGYVDVTSLEVNGVQSRKHPALTKKVTMDKIKDERVNPDTGEREYLIKFKPMKESWERAVEVEEFAELVQTYKTRKEKAPKYVEDEELDDEEDVSINNESNDKNYDNRRHSERRRKTTKRLVEESSAKKNSVRRKASARRSGASLKDMAGMEDSDADVEYKVESILEKKVGKNGREQFLIKWKGFGPEWNSWEPRKGIAHLDVFKKYEEKLKNNEGEEDESDDDKEYIAEKVLDRKIGRDGEIEYFIKWEGYDDDRNSWEPKSGVGHLKAIKDYDALNPMPDKKGGKRKSQDATDTPSTSKSAASLTNGSAKKSKKRRRRY</sequence>
<feature type="region of interest" description="Disordered" evidence="3">
    <location>
        <begin position="313"/>
        <end position="364"/>
    </location>
</feature>
<feature type="compositionally biased region" description="Acidic residues" evidence="3">
    <location>
        <begin position="127"/>
        <end position="137"/>
    </location>
</feature>
<feature type="compositionally biased region" description="Polar residues" evidence="3">
    <location>
        <begin position="336"/>
        <end position="354"/>
    </location>
</feature>
<dbReference type="OrthoDB" id="5843976at2759"/>
<evidence type="ECO:0000313" key="5">
    <source>
        <dbReference type="EMBL" id="CAD2142800.1"/>
    </source>
</evidence>
<accession>A0A6V7U1W7</accession>
<dbReference type="GO" id="GO:0005634">
    <property type="term" value="C:nucleus"/>
    <property type="evidence" value="ECO:0007669"/>
    <property type="project" value="UniProtKB-SubCell"/>
</dbReference>
<name>A0A6V7U1W7_MELEN</name>
<dbReference type="InterPro" id="IPR051219">
    <property type="entry name" value="Heterochromatin_chromo-domain"/>
</dbReference>
<feature type="compositionally biased region" description="Basic residues" evidence="3">
    <location>
        <begin position="355"/>
        <end position="364"/>
    </location>
</feature>
<evidence type="ECO:0000259" key="4">
    <source>
        <dbReference type="PROSITE" id="PS50013"/>
    </source>
</evidence>
<feature type="domain" description="Chromo" evidence="4">
    <location>
        <begin position="270"/>
        <end position="317"/>
    </location>
</feature>
<evidence type="ECO:0000313" key="6">
    <source>
        <dbReference type="Proteomes" id="UP000580250"/>
    </source>
</evidence>
<feature type="compositionally biased region" description="Basic and acidic residues" evidence="3">
    <location>
        <begin position="143"/>
        <end position="152"/>
    </location>
</feature>
<feature type="compositionally biased region" description="Basic and acidic residues" evidence="3">
    <location>
        <begin position="313"/>
        <end position="335"/>
    </location>
</feature>
<evidence type="ECO:0000256" key="1">
    <source>
        <dbReference type="ARBA" id="ARBA00004123"/>
    </source>
</evidence>
<dbReference type="Pfam" id="PF00385">
    <property type="entry name" value="Chromo"/>
    <property type="match status" value="2"/>
</dbReference>
<dbReference type="Gene3D" id="2.40.50.40">
    <property type="match status" value="3"/>
</dbReference>
<dbReference type="InterPro" id="IPR000953">
    <property type="entry name" value="Chromo/chromo_shadow_dom"/>
</dbReference>
<dbReference type="PROSITE" id="PS50013">
    <property type="entry name" value="CHROMO_2"/>
    <property type="match status" value="2"/>
</dbReference>
<protein>
    <recommendedName>
        <fullName evidence="4">Chromo domain-containing protein</fullName>
    </recommendedName>
</protein>
<evidence type="ECO:0000256" key="3">
    <source>
        <dbReference type="SAM" id="MobiDB-lite"/>
    </source>
</evidence>
<dbReference type="InterPro" id="IPR023779">
    <property type="entry name" value="Chromodomain_CS"/>
</dbReference>
<evidence type="ECO:0000256" key="2">
    <source>
        <dbReference type="ARBA" id="ARBA00023242"/>
    </source>
</evidence>
<reference evidence="5 6" key="1">
    <citation type="submission" date="2020-08" db="EMBL/GenBank/DDBJ databases">
        <authorList>
            <person name="Koutsovoulos G."/>
            <person name="Danchin GJ E."/>
        </authorList>
    </citation>
    <scope>NUCLEOTIDE SEQUENCE [LARGE SCALE GENOMIC DNA]</scope>
</reference>
<feature type="compositionally biased region" description="Basic residues" evidence="3">
    <location>
        <begin position="153"/>
        <end position="162"/>
    </location>
</feature>
<dbReference type="SMART" id="SM00298">
    <property type="entry name" value="CHROMO"/>
    <property type="match status" value="3"/>
</dbReference>
<dbReference type="EMBL" id="CAJEWN010000030">
    <property type="protein sequence ID" value="CAD2142800.1"/>
    <property type="molecule type" value="Genomic_DNA"/>
</dbReference>
<proteinExistence type="predicted"/>
<comment type="caution">
    <text evidence="5">The sequence shown here is derived from an EMBL/GenBank/DDBJ whole genome shotgun (WGS) entry which is preliminary data.</text>
</comment>
<dbReference type="Proteomes" id="UP000580250">
    <property type="component" value="Unassembled WGS sequence"/>
</dbReference>
<comment type="subcellular location">
    <subcellularLocation>
        <location evidence="1">Nucleus</location>
    </subcellularLocation>
</comment>
<dbReference type="PANTHER" id="PTHR22812">
    <property type="entry name" value="CHROMOBOX PROTEIN"/>
    <property type="match status" value="1"/>
</dbReference>
<gene>
    <name evidence="5" type="ORF">MENT_LOCUS7358</name>
</gene>
<dbReference type="AlphaFoldDB" id="A0A6V7U1W7"/>
<dbReference type="PROSITE" id="PS00598">
    <property type="entry name" value="CHROMO_1"/>
    <property type="match status" value="1"/>
</dbReference>
<keyword evidence="2" id="KW-0539">Nucleus</keyword>
<feature type="region of interest" description="Disordered" evidence="3">
    <location>
        <begin position="126"/>
        <end position="196"/>
    </location>
</feature>